<dbReference type="EMBL" id="CAJOBR010091975">
    <property type="protein sequence ID" value="CAF5142192.1"/>
    <property type="molecule type" value="Genomic_DNA"/>
</dbReference>
<evidence type="ECO:0000313" key="1">
    <source>
        <dbReference type="EMBL" id="CAF5142192.1"/>
    </source>
</evidence>
<dbReference type="Proteomes" id="UP000663848">
    <property type="component" value="Unassembled WGS sequence"/>
</dbReference>
<evidence type="ECO:0000313" key="2">
    <source>
        <dbReference type="Proteomes" id="UP000663848"/>
    </source>
</evidence>
<reference evidence="1" key="1">
    <citation type="submission" date="2021-02" db="EMBL/GenBank/DDBJ databases">
        <authorList>
            <person name="Nowell W R."/>
        </authorList>
    </citation>
    <scope>NUCLEOTIDE SEQUENCE</scope>
</reference>
<organism evidence="1 2">
    <name type="scientific">Rotaria socialis</name>
    <dbReference type="NCBI Taxonomy" id="392032"/>
    <lineage>
        <taxon>Eukaryota</taxon>
        <taxon>Metazoa</taxon>
        <taxon>Spiralia</taxon>
        <taxon>Gnathifera</taxon>
        <taxon>Rotifera</taxon>
        <taxon>Eurotatoria</taxon>
        <taxon>Bdelloidea</taxon>
        <taxon>Philodinida</taxon>
        <taxon>Philodinidae</taxon>
        <taxon>Rotaria</taxon>
    </lineage>
</organism>
<comment type="caution">
    <text evidence="1">The sequence shown here is derived from an EMBL/GenBank/DDBJ whole genome shotgun (WGS) entry which is preliminary data.</text>
</comment>
<feature type="non-terminal residue" evidence="1">
    <location>
        <position position="1"/>
    </location>
</feature>
<protein>
    <submittedName>
        <fullName evidence="1">Uncharacterized protein</fullName>
    </submittedName>
</protein>
<dbReference type="Gene3D" id="3.40.630.10">
    <property type="entry name" value="Zn peptidases"/>
    <property type="match status" value="1"/>
</dbReference>
<sequence>TGKVSTSSDDDIYQMIGRSYISRISQTNKYCDSRTDEIGTVIRGADWYEIVGSMQDYGYLNYGTI</sequence>
<name>A0A822G1D1_9BILA</name>
<gene>
    <name evidence="1" type="ORF">QYT958_LOCUS47791</name>
</gene>
<feature type="non-terminal residue" evidence="1">
    <location>
        <position position="65"/>
    </location>
</feature>
<accession>A0A822G1D1</accession>
<dbReference type="AlphaFoldDB" id="A0A822G1D1"/>
<proteinExistence type="predicted"/>